<keyword evidence="2" id="KW-1185">Reference proteome</keyword>
<sequence>MIFVAIFSANSANAEQYCSDGCSTKPHLPDKEKPSVRIEFNSPTYSWSSGIFINIEAPSWNTDKNKLDVIGDDPQHSIRISTKNHSIEPFPFIETDPDSGKFYAQLRCTGFSHDADGDGLPEMQPLTFWVSSKMSAIECGRDDAITVSFKVTDDLTITKSAIIKWNVGQVKFDKPIYQTSDVVEVIVTDPDMTLLPFPPLATRSAVKVSVYSDSDSSGTIVTAMETGLNSGVFVGHVTLSTKDSSNADRLHVLPGGNIFVKYIDGTLPKPYSLKDTKDIIAQAVIEKSGIDSKPILVEGIWIQNKLPVIQGSNASILANLVNYRDQNQDYTCFIKIINEDGIITSLSWMSGVIQPNTKAQVIKSIPTNTTGTFYAEIYFWDSILDANPISEKHHMEFTISK</sequence>
<protein>
    <recommendedName>
        <fullName evidence="3">CARDB domain-containing protein</fullName>
    </recommendedName>
</protein>
<dbReference type="EMBL" id="AHJG01000001">
    <property type="protein sequence ID" value="EPA06875.1"/>
    <property type="molecule type" value="Genomic_DNA"/>
</dbReference>
<comment type="caution">
    <text evidence="1">The sequence shown here is derived from an EMBL/GenBank/DDBJ whole genome shotgun (WGS) entry which is preliminary data.</text>
</comment>
<reference evidence="1 2" key="1">
    <citation type="journal article" date="2012" name="J. Bacteriol.">
        <title>Genome Sequence of "Candidatus Nitrosoarchaeum limnia" BG20, a Low-Salinity Ammonia-Oxidizing Archaeon from the San Francisco Bay Estuary.</title>
        <authorList>
            <person name="Mosier A.C."/>
            <person name="Allen E.E."/>
            <person name="Kim M."/>
            <person name="Ferriera S."/>
            <person name="Francis C.A."/>
        </authorList>
    </citation>
    <scope>NUCLEOTIDE SEQUENCE [LARGE SCALE GENOMIC DNA]</scope>
    <source>
        <strain evidence="1 2">BG20</strain>
    </source>
</reference>
<name>S2E6R3_9ARCH</name>
<dbReference type="AlphaFoldDB" id="S2E6R3"/>
<evidence type="ECO:0000313" key="1">
    <source>
        <dbReference type="EMBL" id="EPA06875.1"/>
    </source>
</evidence>
<gene>
    <name evidence="1" type="ORF">BG20_I2202</name>
</gene>
<evidence type="ECO:0008006" key="3">
    <source>
        <dbReference type="Google" id="ProtNLM"/>
    </source>
</evidence>
<proteinExistence type="predicted"/>
<evidence type="ECO:0000313" key="2">
    <source>
        <dbReference type="Proteomes" id="UP000014065"/>
    </source>
</evidence>
<accession>S2E6R3</accession>
<dbReference type="Proteomes" id="UP000014065">
    <property type="component" value="Unassembled WGS sequence"/>
</dbReference>
<organism evidence="1 2">
    <name type="scientific">Candidatus Nitrosarchaeum limnium BG20</name>
    <dbReference type="NCBI Taxonomy" id="859192"/>
    <lineage>
        <taxon>Archaea</taxon>
        <taxon>Nitrososphaerota</taxon>
        <taxon>Nitrososphaeria</taxon>
        <taxon>Nitrosopumilales</taxon>
        <taxon>Nitrosopumilaceae</taxon>
        <taxon>Nitrosarchaeum</taxon>
    </lineage>
</organism>